<feature type="compositionally biased region" description="Polar residues" evidence="1">
    <location>
        <begin position="223"/>
        <end position="240"/>
    </location>
</feature>
<dbReference type="RefSeq" id="WP_080318620.1">
    <property type="nucleotide sequence ID" value="NZ_MTBC01000003.1"/>
</dbReference>
<dbReference type="Proteomes" id="UP000191680">
    <property type="component" value="Unassembled WGS sequence"/>
</dbReference>
<feature type="signal peptide" evidence="2">
    <location>
        <begin position="1"/>
        <end position="21"/>
    </location>
</feature>
<dbReference type="Pfam" id="PF10988">
    <property type="entry name" value="DUF2807"/>
    <property type="match status" value="1"/>
</dbReference>
<proteinExistence type="predicted"/>
<dbReference type="OrthoDB" id="942536at2"/>
<dbReference type="PROSITE" id="PS51257">
    <property type="entry name" value="PROKAR_LIPOPROTEIN"/>
    <property type="match status" value="1"/>
</dbReference>
<dbReference type="EMBL" id="MTBC01000003">
    <property type="protein sequence ID" value="OQD43550.1"/>
    <property type="molecule type" value="Genomic_DNA"/>
</dbReference>
<keyword evidence="5" id="KW-1185">Reference proteome</keyword>
<protein>
    <submittedName>
        <fullName evidence="4">DUF2807 domain-containing protein</fullName>
    </submittedName>
</protein>
<feature type="chain" id="PRO_5013161670" evidence="2">
    <location>
        <begin position="22"/>
        <end position="240"/>
    </location>
</feature>
<evidence type="ECO:0000313" key="4">
    <source>
        <dbReference type="EMBL" id="OQD43550.1"/>
    </source>
</evidence>
<sequence>MTTLVKIAVAALLALFVSSCAFDINFGEGTKGNGQIVEESRSITEEFTAVYAAEGIDVFVQQADEFSINVEADENIIDLIATDIEGGKLKIHAAENIGRATKKVFVSLPVIDHLSSSSGADLIVENEINVEKLELDASSGSDLEVEVNATEIDADASSGADIRVSGKTDILIANASSGADIKARELSAKKCTADASSGADIAVNVAESLTADASSGADISYSGDPTVQKNKSVSGSVRRN</sequence>
<evidence type="ECO:0000313" key="5">
    <source>
        <dbReference type="Proteomes" id="UP000191680"/>
    </source>
</evidence>
<name>A0A1V6LTP2_9FLAO</name>
<reference evidence="4 5" key="1">
    <citation type="submission" date="2016-12" db="EMBL/GenBank/DDBJ databases">
        <authorList>
            <person name="Song W.-J."/>
            <person name="Kurnit D.M."/>
        </authorList>
    </citation>
    <scope>NUCLEOTIDE SEQUENCE [LARGE SCALE GENOMIC DNA]</scope>
    <source>
        <strain evidence="4 5">HSG9</strain>
    </source>
</reference>
<evidence type="ECO:0000256" key="2">
    <source>
        <dbReference type="SAM" id="SignalP"/>
    </source>
</evidence>
<gene>
    <name evidence="4" type="ORF">BUL40_06915</name>
</gene>
<dbReference type="InterPro" id="IPR021255">
    <property type="entry name" value="DUF2807"/>
</dbReference>
<dbReference type="AlphaFoldDB" id="A0A1V6LTP2"/>
<feature type="region of interest" description="Disordered" evidence="1">
    <location>
        <begin position="215"/>
        <end position="240"/>
    </location>
</feature>
<evidence type="ECO:0000259" key="3">
    <source>
        <dbReference type="Pfam" id="PF10988"/>
    </source>
</evidence>
<organism evidence="4 5">
    <name type="scientific">Croceivirga radicis</name>
    <dbReference type="NCBI Taxonomy" id="1929488"/>
    <lineage>
        <taxon>Bacteria</taxon>
        <taxon>Pseudomonadati</taxon>
        <taxon>Bacteroidota</taxon>
        <taxon>Flavobacteriia</taxon>
        <taxon>Flavobacteriales</taxon>
        <taxon>Flavobacteriaceae</taxon>
        <taxon>Croceivirga</taxon>
    </lineage>
</organism>
<feature type="domain" description="Putative auto-transporter adhesin head GIN" evidence="3">
    <location>
        <begin position="46"/>
        <end position="225"/>
    </location>
</feature>
<evidence type="ECO:0000256" key="1">
    <source>
        <dbReference type="SAM" id="MobiDB-lite"/>
    </source>
</evidence>
<comment type="caution">
    <text evidence="4">The sequence shown here is derived from an EMBL/GenBank/DDBJ whole genome shotgun (WGS) entry which is preliminary data.</text>
</comment>
<accession>A0A1V6LTP2</accession>
<keyword evidence="2" id="KW-0732">Signal</keyword>
<dbReference type="Gene3D" id="2.160.20.120">
    <property type="match status" value="1"/>
</dbReference>